<dbReference type="RefSeq" id="WP_203471612.1">
    <property type="nucleotide sequence ID" value="NZ_AP022873.1"/>
</dbReference>
<dbReference type="AlphaFoldDB" id="A0A7G1H0Y4"/>
<dbReference type="Proteomes" id="UP000516360">
    <property type="component" value="Chromosome"/>
</dbReference>
<gene>
    <name evidence="1" type="ORF">JZK55_13360</name>
</gene>
<reference evidence="1 2" key="1">
    <citation type="submission" date="2020-03" db="EMBL/GenBank/DDBJ databases">
        <title>Complete genome sequences of two sulfur-disproportionating bacterial strains T55J and Mzg5.</title>
        <authorList>
            <person name="Umezawa K."/>
            <person name="Kojima H."/>
            <person name="Kato Y."/>
            <person name="Fukui M."/>
        </authorList>
    </citation>
    <scope>NUCLEOTIDE SEQUENCE [LARGE SCALE GENOMIC DNA]</scope>
    <source>
        <strain evidence="1 2">T55J</strain>
    </source>
</reference>
<organism evidence="1 2">
    <name type="scientific">Dissulfurispira thermophila</name>
    <dbReference type="NCBI Taxonomy" id="2715679"/>
    <lineage>
        <taxon>Bacteria</taxon>
        <taxon>Pseudomonadati</taxon>
        <taxon>Nitrospirota</taxon>
        <taxon>Thermodesulfovibrionia</taxon>
        <taxon>Thermodesulfovibrionales</taxon>
        <taxon>Dissulfurispiraceae</taxon>
        <taxon>Dissulfurispira</taxon>
    </lineage>
</organism>
<keyword evidence="2" id="KW-1185">Reference proteome</keyword>
<dbReference type="EMBL" id="AP022873">
    <property type="protein sequence ID" value="BCB96414.1"/>
    <property type="molecule type" value="Genomic_DNA"/>
</dbReference>
<proteinExistence type="predicted"/>
<evidence type="ECO:0000313" key="2">
    <source>
        <dbReference type="Proteomes" id="UP000516360"/>
    </source>
</evidence>
<name>A0A7G1H0Y4_9BACT</name>
<protein>
    <submittedName>
        <fullName evidence="1">Uncharacterized protein</fullName>
    </submittedName>
</protein>
<evidence type="ECO:0000313" key="1">
    <source>
        <dbReference type="EMBL" id="BCB96414.1"/>
    </source>
</evidence>
<sequence length="99" mass="11296">MAILNSKLIYEYVSMIVHQYGFTGFRLSNQYVEIMPIPPITLANQPIVSQIEALVDKILSAKKSNPQADTKALEHEIDKLVYLLYELSEEEVRIVEGDK</sequence>
<dbReference type="KEGG" id="dtp:JZK55_13360"/>
<accession>A0A7G1H0Y4</accession>